<dbReference type="Proteomes" id="UP000249417">
    <property type="component" value="Unassembled WGS sequence"/>
</dbReference>
<organism evidence="3 4">
    <name type="scientific">Micavibrio aeruginosavorus</name>
    <dbReference type="NCBI Taxonomy" id="349221"/>
    <lineage>
        <taxon>Bacteria</taxon>
        <taxon>Pseudomonadati</taxon>
        <taxon>Bdellovibrionota</taxon>
        <taxon>Bdellovibrionia</taxon>
        <taxon>Bdellovibrionales</taxon>
        <taxon>Pseudobdellovibrionaceae</taxon>
        <taxon>Micavibrio</taxon>
    </lineage>
</organism>
<feature type="region of interest" description="Disordered" evidence="1">
    <location>
        <begin position="437"/>
        <end position="456"/>
    </location>
</feature>
<evidence type="ECO:0000313" key="4">
    <source>
        <dbReference type="Proteomes" id="UP000249417"/>
    </source>
</evidence>
<accession>A0A2W5Q1N4</accession>
<protein>
    <recommendedName>
        <fullName evidence="2">DUF4055 domain-containing protein</fullName>
    </recommendedName>
</protein>
<dbReference type="Pfam" id="PF13264">
    <property type="entry name" value="DUF4055"/>
    <property type="match status" value="1"/>
</dbReference>
<evidence type="ECO:0000256" key="1">
    <source>
        <dbReference type="SAM" id="MobiDB-lite"/>
    </source>
</evidence>
<dbReference type="InterPro" id="IPR025129">
    <property type="entry name" value="DUF4055"/>
</dbReference>
<evidence type="ECO:0000313" key="3">
    <source>
        <dbReference type="EMBL" id="PZQ45240.1"/>
    </source>
</evidence>
<dbReference type="AlphaFoldDB" id="A0A2W5Q1N4"/>
<name>A0A2W5Q1N4_9BACT</name>
<feature type="domain" description="DUF4055" evidence="2">
    <location>
        <begin position="233"/>
        <end position="377"/>
    </location>
</feature>
<sequence>MAPVWSMCRDATTGQRAIHKGGDSYLPRLSGQSDEEYKKYKSRALYYNATGRTVEAMKGLVFRKKPVEVIPASARDWLKDITLTGRSMDGLARDVVSDALQVGRYGILVDHPPLEEGGLTVAFANALYIRPYFSPYRAEHIRHWEYARFGNVTKLARILLQEDWDQEGKGTKIRELTLASQKYEQIVWRKKENDKVWVPEAPIVPVMNKKPMDTIPFFFIGPTETTGDTSNPPIEDLAYVNISHYMNSADIENGAHLSGLPTPWIAGLTPKHDKDGNDIPTEIHLGSSTALILPKDSTAGYMQCGSEGFATIKELMDRKEQQMAALGARLLAPEKKAAEAAETASIKRGGESSILADISGMISASITKALAFAVEWAGITGEVKYELNRDFIVTEMTPDMLRALLEAVQAGRMSFESFFAALKAGEIHPEAMTFEEEKERIEQDGPALGGMTNDEE</sequence>
<evidence type="ECO:0000259" key="2">
    <source>
        <dbReference type="Pfam" id="PF13264"/>
    </source>
</evidence>
<gene>
    <name evidence="3" type="ORF">DI551_07995</name>
</gene>
<reference evidence="3 4" key="1">
    <citation type="submission" date="2017-08" db="EMBL/GenBank/DDBJ databases">
        <title>Infants hospitalized years apart are colonized by the same room-sourced microbial strains.</title>
        <authorList>
            <person name="Brooks B."/>
            <person name="Olm M.R."/>
            <person name="Firek B.A."/>
            <person name="Baker R."/>
            <person name="Thomas B.C."/>
            <person name="Morowitz M.J."/>
            <person name="Banfield J.F."/>
        </authorList>
    </citation>
    <scope>NUCLEOTIDE SEQUENCE [LARGE SCALE GENOMIC DNA]</scope>
    <source>
        <strain evidence="3">S2_005_002_R2_29</strain>
    </source>
</reference>
<dbReference type="EMBL" id="QFQB01000057">
    <property type="protein sequence ID" value="PZQ45240.1"/>
    <property type="molecule type" value="Genomic_DNA"/>
</dbReference>
<proteinExistence type="predicted"/>
<comment type="caution">
    <text evidence="3">The sequence shown here is derived from an EMBL/GenBank/DDBJ whole genome shotgun (WGS) entry which is preliminary data.</text>
</comment>